<keyword evidence="2" id="KW-1185">Reference proteome</keyword>
<reference evidence="1 2" key="1">
    <citation type="submission" date="2024-01" db="EMBL/GenBank/DDBJ databases">
        <title>Genome assemblies of Stephania.</title>
        <authorList>
            <person name="Yang L."/>
        </authorList>
    </citation>
    <scope>NUCLEOTIDE SEQUENCE [LARGE SCALE GENOMIC DNA]</scope>
    <source>
        <strain evidence="1">JXDWG</strain>
        <tissue evidence="1">Leaf</tissue>
    </source>
</reference>
<sequence>MMNAFPRGHGMAKTLQMEDCVGVVFFLERSRTFFSYLFIALVELLEASQGKKSCDLERIKEFQH</sequence>
<gene>
    <name evidence="1" type="ORF">Scep_003805</name>
</gene>
<organism evidence="1 2">
    <name type="scientific">Stephania cephalantha</name>
    <dbReference type="NCBI Taxonomy" id="152367"/>
    <lineage>
        <taxon>Eukaryota</taxon>
        <taxon>Viridiplantae</taxon>
        <taxon>Streptophyta</taxon>
        <taxon>Embryophyta</taxon>
        <taxon>Tracheophyta</taxon>
        <taxon>Spermatophyta</taxon>
        <taxon>Magnoliopsida</taxon>
        <taxon>Ranunculales</taxon>
        <taxon>Menispermaceae</taxon>
        <taxon>Menispermoideae</taxon>
        <taxon>Cissampelideae</taxon>
        <taxon>Stephania</taxon>
    </lineage>
</organism>
<evidence type="ECO:0000313" key="1">
    <source>
        <dbReference type="EMBL" id="KAK9157231.1"/>
    </source>
</evidence>
<comment type="caution">
    <text evidence="1">The sequence shown here is derived from an EMBL/GenBank/DDBJ whole genome shotgun (WGS) entry which is preliminary data.</text>
</comment>
<accession>A0AAP0KRB1</accession>
<protein>
    <submittedName>
        <fullName evidence="1">Uncharacterized protein</fullName>
    </submittedName>
</protein>
<name>A0AAP0KRB1_9MAGN</name>
<dbReference type="EMBL" id="JBBNAG010000002">
    <property type="protein sequence ID" value="KAK9157231.1"/>
    <property type="molecule type" value="Genomic_DNA"/>
</dbReference>
<proteinExistence type="predicted"/>
<evidence type="ECO:0000313" key="2">
    <source>
        <dbReference type="Proteomes" id="UP001419268"/>
    </source>
</evidence>
<dbReference type="Proteomes" id="UP001419268">
    <property type="component" value="Unassembled WGS sequence"/>
</dbReference>
<dbReference type="AlphaFoldDB" id="A0AAP0KRB1"/>